<sequence>MAVVATAQTWPEPPELTEASRTEALVVIMEVTMEDIMEVIMVAMEEADGEEEVVILEVVEEEAVEAADCPLKECARLRAIRKEW</sequence>
<gene>
    <name evidence="1" type="ORF">LTS18_001530</name>
</gene>
<keyword evidence="2" id="KW-1185">Reference proteome</keyword>
<name>A0ACC3DV01_9PEZI</name>
<protein>
    <submittedName>
        <fullName evidence="1">Uncharacterized protein</fullName>
    </submittedName>
</protein>
<evidence type="ECO:0000313" key="1">
    <source>
        <dbReference type="EMBL" id="KAK3080421.1"/>
    </source>
</evidence>
<comment type="caution">
    <text evidence="1">The sequence shown here is derived from an EMBL/GenBank/DDBJ whole genome shotgun (WGS) entry which is preliminary data.</text>
</comment>
<dbReference type="Proteomes" id="UP001186974">
    <property type="component" value="Unassembled WGS sequence"/>
</dbReference>
<organism evidence="1 2">
    <name type="scientific">Coniosporium uncinatum</name>
    <dbReference type="NCBI Taxonomy" id="93489"/>
    <lineage>
        <taxon>Eukaryota</taxon>
        <taxon>Fungi</taxon>
        <taxon>Dikarya</taxon>
        <taxon>Ascomycota</taxon>
        <taxon>Pezizomycotina</taxon>
        <taxon>Dothideomycetes</taxon>
        <taxon>Dothideomycetes incertae sedis</taxon>
        <taxon>Coniosporium</taxon>
    </lineage>
</organism>
<dbReference type="EMBL" id="JAWDJW010000574">
    <property type="protein sequence ID" value="KAK3080421.1"/>
    <property type="molecule type" value="Genomic_DNA"/>
</dbReference>
<evidence type="ECO:0000313" key="2">
    <source>
        <dbReference type="Proteomes" id="UP001186974"/>
    </source>
</evidence>
<proteinExistence type="predicted"/>
<reference evidence="1" key="1">
    <citation type="submission" date="2024-09" db="EMBL/GenBank/DDBJ databases">
        <title>Black Yeasts Isolated from many extreme environments.</title>
        <authorList>
            <person name="Coleine C."/>
            <person name="Stajich J.E."/>
            <person name="Selbmann L."/>
        </authorList>
    </citation>
    <scope>NUCLEOTIDE SEQUENCE</scope>
    <source>
        <strain evidence="1">CCFEE 5737</strain>
    </source>
</reference>
<accession>A0ACC3DV01</accession>